<dbReference type="Pfam" id="PF02811">
    <property type="entry name" value="PHP"/>
    <property type="match status" value="1"/>
</dbReference>
<evidence type="ECO:0000256" key="4">
    <source>
        <dbReference type="ARBA" id="ARBA00022695"/>
    </source>
</evidence>
<protein>
    <recommendedName>
        <fullName evidence="2">DNA-directed DNA polymerase</fullName>
        <ecNumber evidence="2">2.7.7.7</ecNumber>
    </recommendedName>
</protein>
<dbReference type="RefSeq" id="WP_111956419.1">
    <property type="nucleotide sequence ID" value="NZ_CP036313.1"/>
</dbReference>
<dbReference type="OrthoDB" id="9803237at2"/>
<accession>A0A328FE47</accession>
<dbReference type="GO" id="GO:0003676">
    <property type="term" value="F:nucleic acid binding"/>
    <property type="evidence" value="ECO:0007669"/>
    <property type="project" value="InterPro"/>
</dbReference>
<organism evidence="10 11">
    <name type="scientific">Desulfobacter hydrogenophilus</name>
    <dbReference type="NCBI Taxonomy" id="2291"/>
    <lineage>
        <taxon>Bacteria</taxon>
        <taxon>Pseudomonadati</taxon>
        <taxon>Thermodesulfobacteriota</taxon>
        <taxon>Desulfobacteria</taxon>
        <taxon>Desulfobacterales</taxon>
        <taxon>Desulfobacteraceae</taxon>
        <taxon>Desulfobacter</taxon>
    </lineage>
</organism>
<evidence type="ECO:0000256" key="2">
    <source>
        <dbReference type="ARBA" id="ARBA00012417"/>
    </source>
</evidence>
<keyword evidence="3" id="KW-0808">Transferase</keyword>
<dbReference type="Pfam" id="PF07733">
    <property type="entry name" value="DNA_pol3_alpha"/>
    <property type="match status" value="1"/>
</dbReference>
<dbReference type="AlphaFoldDB" id="A0A328FE47"/>
<evidence type="ECO:0000313" key="12">
    <source>
        <dbReference type="Proteomes" id="UP000293902"/>
    </source>
</evidence>
<dbReference type="GO" id="GO:0008408">
    <property type="term" value="F:3'-5' exonuclease activity"/>
    <property type="evidence" value="ECO:0007669"/>
    <property type="project" value="InterPro"/>
</dbReference>
<dbReference type="GO" id="GO:0003887">
    <property type="term" value="F:DNA-directed DNA polymerase activity"/>
    <property type="evidence" value="ECO:0007669"/>
    <property type="project" value="UniProtKB-KW"/>
</dbReference>
<dbReference type="InterPro" id="IPR004013">
    <property type="entry name" value="PHP_dom"/>
</dbReference>
<feature type="domain" description="Polymerase/histidinol phosphatase N-terminal" evidence="8">
    <location>
        <begin position="2"/>
        <end position="69"/>
    </location>
</feature>
<dbReference type="InterPro" id="IPR004805">
    <property type="entry name" value="DnaE2/DnaE/PolC"/>
</dbReference>
<dbReference type="Proteomes" id="UP000248798">
    <property type="component" value="Unassembled WGS sequence"/>
</dbReference>
<dbReference type="InterPro" id="IPR016195">
    <property type="entry name" value="Pol/histidinol_Pase-like"/>
</dbReference>
<reference evidence="10 11" key="1">
    <citation type="submission" date="2018-06" db="EMBL/GenBank/DDBJ databases">
        <title>Complete Genome Sequence of Desulfobacter hydrogenophilus (DSM3380).</title>
        <authorList>
            <person name="Marietou A."/>
            <person name="Schreiber L."/>
            <person name="Marshall I."/>
            <person name="Jorgensen B."/>
        </authorList>
    </citation>
    <scope>NUCLEOTIDE SEQUENCE [LARGE SCALE GENOMIC DNA]</scope>
    <source>
        <strain evidence="10 11">DSM 3380</strain>
    </source>
</reference>
<evidence type="ECO:0000256" key="6">
    <source>
        <dbReference type="ARBA" id="ARBA00022932"/>
    </source>
</evidence>
<dbReference type="SMART" id="SM00481">
    <property type="entry name" value="POLIIIAc"/>
    <property type="match status" value="1"/>
</dbReference>
<evidence type="ECO:0000256" key="5">
    <source>
        <dbReference type="ARBA" id="ARBA00022705"/>
    </source>
</evidence>
<proteinExistence type="predicted"/>
<comment type="catalytic activity">
    <reaction evidence="7">
        <text>DNA(n) + a 2'-deoxyribonucleoside 5'-triphosphate = DNA(n+1) + diphosphate</text>
        <dbReference type="Rhea" id="RHEA:22508"/>
        <dbReference type="Rhea" id="RHEA-COMP:17339"/>
        <dbReference type="Rhea" id="RHEA-COMP:17340"/>
        <dbReference type="ChEBI" id="CHEBI:33019"/>
        <dbReference type="ChEBI" id="CHEBI:61560"/>
        <dbReference type="ChEBI" id="CHEBI:173112"/>
        <dbReference type="EC" id="2.7.7.7"/>
    </reaction>
</comment>
<dbReference type="Pfam" id="PF14579">
    <property type="entry name" value="HHH_6"/>
    <property type="match status" value="1"/>
</dbReference>
<gene>
    <name evidence="10" type="ORF">DO021_10510</name>
    <name evidence="9" type="ORF">EYB58_05180</name>
</gene>
<dbReference type="InterPro" id="IPR003141">
    <property type="entry name" value="Pol/His_phosphatase_N"/>
</dbReference>
<reference evidence="9 12" key="2">
    <citation type="submission" date="2019-02" db="EMBL/GenBank/DDBJ databases">
        <title>Complete genome sequence of Desulfobacter hydrogenophilus AcRS1.</title>
        <authorList>
            <person name="Marietou A."/>
            <person name="Lund M.B."/>
            <person name="Marshall I.P.G."/>
            <person name="Schreiber L."/>
            <person name="Jorgensen B."/>
        </authorList>
    </citation>
    <scope>NUCLEOTIDE SEQUENCE [LARGE SCALE GENOMIC DNA]</scope>
    <source>
        <strain evidence="9 12">AcRS1</strain>
    </source>
</reference>
<comment type="subcellular location">
    <subcellularLocation>
        <location evidence="1">Cytoplasm</location>
    </subcellularLocation>
</comment>
<evidence type="ECO:0000313" key="11">
    <source>
        <dbReference type="Proteomes" id="UP000248798"/>
    </source>
</evidence>
<dbReference type="Proteomes" id="UP000293902">
    <property type="component" value="Chromosome"/>
</dbReference>
<dbReference type="InterPro" id="IPR011708">
    <property type="entry name" value="DNA_pol3_alpha_NTPase_dom"/>
</dbReference>
<keyword evidence="6" id="KW-0239">DNA-directed DNA polymerase</keyword>
<evidence type="ECO:0000259" key="8">
    <source>
        <dbReference type="SMART" id="SM00481"/>
    </source>
</evidence>
<keyword evidence="4" id="KW-0548">Nucleotidyltransferase</keyword>
<dbReference type="Pfam" id="PF17657">
    <property type="entry name" value="DNA_pol3_finger"/>
    <property type="match status" value="1"/>
</dbReference>
<evidence type="ECO:0000256" key="1">
    <source>
        <dbReference type="ARBA" id="ARBA00004496"/>
    </source>
</evidence>
<dbReference type="PANTHER" id="PTHR32294">
    <property type="entry name" value="DNA POLYMERASE III SUBUNIT ALPHA"/>
    <property type="match status" value="1"/>
</dbReference>
<evidence type="ECO:0000313" key="10">
    <source>
        <dbReference type="EMBL" id="RAM02040.1"/>
    </source>
</evidence>
<dbReference type="EMBL" id="QLNI01000019">
    <property type="protein sequence ID" value="RAM02040.1"/>
    <property type="molecule type" value="Genomic_DNA"/>
</dbReference>
<dbReference type="CDD" id="cd07431">
    <property type="entry name" value="PHP_PolIIIA"/>
    <property type="match status" value="1"/>
</dbReference>
<keyword evidence="12" id="KW-1185">Reference proteome</keyword>
<evidence type="ECO:0000313" key="9">
    <source>
        <dbReference type="EMBL" id="QBH12358.1"/>
    </source>
</evidence>
<sequence length="996" mass="110393">MIPLAVHSHYSLMRGVPGVRDLCARAKALGYNALALTDTNNLYGLWPFLDACAEFDLRPVVGAEITDPKAGTKVVALVKNNTGYANLCRLLTRRHRDPDFNLAQAVPPLGQGLVLLTPSVQCLTHWHTLSRQGMALDIAASIGRVPVSLHHPLCRAARVANCPLVAAPDSYFLSPQDHGIHTLLRVIATKTSLSRPPLGQMAPANAFLGSPDHYVCKFAAMPEAVTATRVLAERLEFTGPGFGIVMPPYTPPLGQTCTGLLREKTMVGAIKRYGPSLSGRVLTRIDHELAIIEQTRFSAYFLVVADIVKQASRTCGRGSGAGSIVAYCLGITNVCPIKHNLYFERFLNPERRDPPDIDVDFAWDERDAVLKHVLNRFKGRSAMVASHILFQPRMAVRETARVFGLPEAEIKLGISRLCREVSFLRGSNALDSEHLGKSGQLADPWSRIICLANRLIETPRHLSVHPGGVVITPGSIDTYAPVEDAPKGIPVIQWEKEGAEAAGLVKIDLLGNRSLGVIRDCVASIRDTQGQFTDFQDIDPEDDPATQQQVAQGRTMGCFYIESPAMRLLQKKSGQGDFRHLVIHSSIIRPAANEFINAYLQRLHSGVCEPLHSLMEGLLDETFGIMVFQEDVSKTAVRLAGFTHARADELRKVMSKKDRHKKLEVFRAEFFEGARSKGVSSDAVERIWYMILSFSGYSFCKAHSAAYARVSFQAAYLKTHYPAQFMAAVISNQGGFYSTFAYVSEARRMGITILGPDVRHSRVCWTGLKNEIRVGLIAIKTLGRTTMDRIMLEREKAMFSDCFDFFNRVAPREDEARALTDSGCLDGLLPGTSRAALAWAYCVWQAGRRSMADRLDLFGSEMHDIPNLPPDPPLQRLRREFVVLGFLAACHPMKLVREKFQNLNTIKAVDLPNMVGRNICFAGWLITGKLVKTRQGDPMKFLTFEDDTGLVETVFFPRTYIRFSHVLDNGYPYVLSGRVENEWGAITLTVSQVGRL</sequence>
<dbReference type="CDD" id="cd04485">
    <property type="entry name" value="DnaE_OBF"/>
    <property type="match status" value="1"/>
</dbReference>
<evidence type="ECO:0000256" key="7">
    <source>
        <dbReference type="ARBA" id="ARBA00049244"/>
    </source>
</evidence>
<dbReference type="EMBL" id="CP036313">
    <property type="protein sequence ID" value="QBH12358.1"/>
    <property type="molecule type" value="Genomic_DNA"/>
</dbReference>
<dbReference type="InterPro" id="IPR029460">
    <property type="entry name" value="DNAPol_HHH"/>
</dbReference>
<dbReference type="Gene3D" id="3.20.20.140">
    <property type="entry name" value="Metal-dependent hydrolases"/>
    <property type="match status" value="2"/>
</dbReference>
<dbReference type="Pfam" id="PF01336">
    <property type="entry name" value="tRNA_anti-codon"/>
    <property type="match status" value="1"/>
</dbReference>
<name>A0A328FE47_9BACT</name>
<dbReference type="EC" id="2.7.7.7" evidence="2"/>
<dbReference type="Gene3D" id="1.10.150.870">
    <property type="match status" value="1"/>
</dbReference>
<dbReference type="InterPro" id="IPR040982">
    <property type="entry name" value="DNA_pol3_finger"/>
</dbReference>
<evidence type="ECO:0000256" key="3">
    <source>
        <dbReference type="ARBA" id="ARBA00022679"/>
    </source>
</evidence>
<dbReference type="GO" id="GO:0005737">
    <property type="term" value="C:cytoplasm"/>
    <property type="evidence" value="ECO:0007669"/>
    <property type="project" value="UniProtKB-SubCell"/>
</dbReference>
<keyword evidence="5" id="KW-0235">DNA replication</keyword>
<dbReference type="SUPFAM" id="SSF89550">
    <property type="entry name" value="PHP domain-like"/>
    <property type="match status" value="1"/>
</dbReference>
<dbReference type="GO" id="GO:0006281">
    <property type="term" value="P:DNA repair"/>
    <property type="evidence" value="ECO:0007669"/>
    <property type="project" value="UniProtKB-KW"/>
</dbReference>
<dbReference type="InterPro" id="IPR004365">
    <property type="entry name" value="NA-bd_OB_tRNA"/>
</dbReference>
<dbReference type="NCBIfam" id="TIGR00594">
    <property type="entry name" value="polc"/>
    <property type="match status" value="1"/>
</dbReference>
<dbReference type="GO" id="GO:0006260">
    <property type="term" value="P:DNA replication"/>
    <property type="evidence" value="ECO:0007669"/>
    <property type="project" value="UniProtKB-KW"/>
</dbReference>